<dbReference type="InterPro" id="IPR008136">
    <property type="entry name" value="CinA_C"/>
</dbReference>
<gene>
    <name evidence="2" type="ORF">AVDCRST_MAG21-1417</name>
</gene>
<dbReference type="GO" id="GO:0019159">
    <property type="term" value="F:nicotinamide-nucleotide amidase activity"/>
    <property type="evidence" value="ECO:0007669"/>
    <property type="project" value="UniProtKB-EC"/>
</dbReference>
<dbReference type="InterPro" id="IPR036653">
    <property type="entry name" value="CinA-like_C"/>
</dbReference>
<name>A0A6J4N7H3_9ACTN</name>
<dbReference type="NCBIfam" id="TIGR00199">
    <property type="entry name" value="PncC_domain"/>
    <property type="match status" value="1"/>
</dbReference>
<sequence length="184" mass="18837">MTEHGLSASMAASTPTVDHRDVADVAAEVVRLLRDRGYTVATAESLTGGLVCAALTDVAGSSAVVRGGLAAYATEVKRDLLGISGAVIDTHGVVSEQTAAAMAQAAVRLFASAWAVATTGVAGPVRLEDRPVGTVHIAVAGPAGDSDGLRVEAKELRLDGSRTQIRTTTVAYALRMLADRLRAS</sequence>
<evidence type="ECO:0000259" key="1">
    <source>
        <dbReference type="Pfam" id="PF02464"/>
    </source>
</evidence>
<dbReference type="EC" id="3.5.1.42" evidence="2"/>
<keyword evidence="2" id="KW-0378">Hydrolase</keyword>
<dbReference type="Gene3D" id="3.90.950.20">
    <property type="entry name" value="CinA-like"/>
    <property type="match status" value="1"/>
</dbReference>
<dbReference type="EMBL" id="CADCUL010000139">
    <property type="protein sequence ID" value="CAA9379550.1"/>
    <property type="molecule type" value="Genomic_DNA"/>
</dbReference>
<reference evidence="2" key="1">
    <citation type="submission" date="2020-02" db="EMBL/GenBank/DDBJ databases">
        <authorList>
            <person name="Meier V. D."/>
        </authorList>
    </citation>
    <scope>NUCLEOTIDE SEQUENCE</scope>
    <source>
        <strain evidence="2">AVDCRST_MAG21</strain>
    </source>
</reference>
<dbReference type="Pfam" id="PF02464">
    <property type="entry name" value="CinA"/>
    <property type="match status" value="1"/>
</dbReference>
<feature type="domain" description="CinA C-terminal" evidence="1">
    <location>
        <begin position="24"/>
        <end position="180"/>
    </location>
</feature>
<proteinExistence type="predicted"/>
<protein>
    <submittedName>
        <fullName evidence="2">Nicotinamide-nucleotide amidase</fullName>
        <ecNumber evidence="2">3.5.1.42</ecNumber>
    </submittedName>
</protein>
<accession>A0A6J4N7H3</accession>
<dbReference type="SUPFAM" id="SSF142433">
    <property type="entry name" value="CinA-like"/>
    <property type="match status" value="1"/>
</dbReference>
<dbReference type="AlphaFoldDB" id="A0A6J4N7H3"/>
<organism evidence="2">
    <name type="scientific">uncultured Nocardioidaceae bacterium</name>
    <dbReference type="NCBI Taxonomy" id="253824"/>
    <lineage>
        <taxon>Bacteria</taxon>
        <taxon>Bacillati</taxon>
        <taxon>Actinomycetota</taxon>
        <taxon>Actinomycetes</taxon>
        <taxon>Propionibacteriales</taxon>
        <taxon>Nocardioidaceae</taxon>
        <taxon>environmental samples</taxon>
    </lineage>
</organism>
<evidence type="ECO:0000313" key="2">
    <source>
        <dbReference type="EMBL" id="CAA9379550.1"/>
    </source>
</evidence>